<dbReference type="PANTHER" id="PTHR11481">
    <property type="entry name" value="IMMUNOGLOBULIN FC RECEPTOR"/>
    <property type="match status" value="1"/>
</dbReference>
<dbReference type="RefSeq" id="XP_031601503.2">
    <property type="nucleotide sequence ID" value="XM_031745643.2"/>
</dbReference>
<keyword evidence="1 4" id="KW-0732">Signal</keyword>
<evidence type="ECO:0000256" key="3">
    <source>
        <dbReference type="SAM" id="MobiDB-lite"/>
    </source>
</evidence>
<dbReference type="GO" id="GO:0006955">
    <property type="term" value="P:immune response"/>
    <property type="evidence" value="ECO:0007669"/>
    <property type="project" value="TreeGrafter"/>
</dbReference>
<evidence type="ECO:0000256" key="1">
    <source>
        <dbReference type="ARBA" id="ARBA00022729"/>
    </source>
</evidence>
<dbReference type="InterPro" id="IPR050488">
    <property type="entry name" value="Ig_Fc_receptor"/>
</dbReference>
<name>A0AAZ1XWE2_OREAU</name>
<dbReference type="SMART" id="SM00409">
    <property type="entry name" value="IG"/>
    <property type="match status" value="1"/>
</dbReference>
<dbReference type="GeneID" id="116324876"/>
<dbReference type="PANTHER" id="PTHR11481:SF64">
    <property type="entry name" value="FC RECEPTOR-LIKE PROTEIN 4"/>
    <property type="match status" value="1"/>
</dbReference>
<keyword evidence="7" id="KW-1185">Reference proteome</keyword>
<dbReference type="InterPro" id="IPR003599">
    <property type="entry name" value="Ig_sub"/>
</dbReference>
<dbReference type="InterPro" id="IPR007110">
    <property type="entry name" value="Ig-like_dom"/>
</dbReference>
<dbReference type="GO" id="GO:0004888">
    <property type="term" value="F:transmembrane signaling receptor activity"/>
    <property type="evidence" value="ECO:0007669"/>
    <property type="project" value="TreeGrafter"/>
</dbReference>
<dbReference type="InterPro" id="IPR036179">
    <property type="entry name" value="Ig-like_dom_sf"/>
</dbReference>
<dbReference type="GO" id="GO:0007166">
    <property type="term" value="P:cell surface receptor signaling pathway"/>
    <property type="evidence" value="ECO:0007669"/>
    <property type="project" value="TreeGrafter"/>
</dbReference>
<organism evidence="6 7">
    <name type="scientific">Oreochromis aureus</name>
    <name type="common">Israeli tilapia</name>
    <name type="synonym">Chromis aureus</name>
    <dbReference type="NCBI Taxonomy" id="47969"/>
    <lineage>
        <taxon>Eukaryota</taxon>
        <taxon>Metazoa</taxon>
        <taxon>Chordata</taxon>
        <taxon>Craniata</taxon>
        <taxon>Vertebrata</taxon>
        <taxon>Euteleostomi</taxon>
        <taxon>Actinopterygii</taxon>
        <taxon>Neopterygii</taxon>
        <taxon>Teleostei</taxon>
        <taxon>Neoteleostei</taxon>
        <taxon>Acanthomorphata</taxon>
        <taxon>Ovalentaria</taxon>
        <taxon>Cichlomorphae</taxon>
        <taxon>Cichliformes</taxon>
        <taxon>Cichlidae</taxon>
        <taxon>African cichlids</taxon>
        <taxon>Pseudocrenilabrinae</taxon>
        <taxon>Oreochromini</taxon>
        <taxon>Oreochromis</taxon>
    </lineage>
</organism>
<evidence type="ECO:0000313" key="7">
    <source>
        <dbReference type="Proteomes" id="UP000472276"/>
    </source>
</evidence>
<reference evidence="6" key="3">
    <citation type="submission" date="2025-09" db="UniProtKB">
        <authorList>
            <consortium name="Ensembl"/>
        </authorList>
    </citation>
    <scope>IDENTIFICATION</scope>
</reference>
<evidence type="ECO:0000313" key="6">
    <source>
        <dbReference type="Ensembl" id="ENSOABP00000071867.1"/>
    </source>
</evidence>
<protein>
    <recommendedName>
        <fullName evidence="5">Ig-like domain-containing protein</fullName>
    </recommendedName>
</protein>
<dbReference type="Ensembl" id="ENSOABT00000082566.1">
    <property type="protein sequence ID" value="ENSOABP00000071867.1"/>
    <property type="gene ID" value="ENSOABG00000030155.1"/>
</dbReference>
<feature type="domain" description="Ig-like" evidence="5">
    <location>
        <begin position="22"/>
        <end position="116"/>
    </location>
</feature>
<dbReference type="GO" id="GO:0009897">
    <property type="term" value="C:external side of plasma membrane"/>
    <property type="evidence" value="ECO:0007669"/>
    <property type="project" value="TreeGrafter"/>
</dbReference>
<feature type="signal peptide" evidence="4">
    <location>
        <begin position="1"/>
        <end position="20"/>
    </location>
</feature>
<dbReference type="AlphaFoldDB" id="A0AAZ1XWE2"/>
<dbReference type="SUPFAM" id="SSF48726">
    <property type="entry name" value="Immunoglobulin"/>
    <property type="match status" value="1"/>
</dbReference>
<dbReference type="Gene3D" id="2.60.40.10">
    <property type="entry name" value="Immunoglobulins"/>
    <property type="match status" value="1"/>
</dbReference>
<feature type="chain" id="PRO_5044265882" description="Ig-like domain-containing protein" evidence="4">
    <location>
        <begin position="21"/>
        <end position="281"/>
    </location>
</feature>
<feature type="region of interest" description="Disordered" evidence="3">
    <location>
        <begin position="190"/>
        <end position="256"/>
    </location>
</feature>
<evidence type="ECO:0000256" key="2">
    <source>
        <dbReference type="ARBA" id="ARBA00023157"/>
    </source>
</evidence>
<feature type="compositionally biased region" description="Low complexity" evidence="3">
    <location>
        <begin position="215"/>
        <end position="226"/>
    </location>
</feature>
<reference evidence="7" key="1">
    <citation type="submission" date="2020-03" db="EMBL/GenBank/DDBJ databases">
        <title>Evolution of repeat sequences and sex chromosomes of tilapia species revealed by chromosome-level genomes.</title>
        <authorList>
            <person name="Xu L."/>
            <person name="Tao W."/>
            <person name="Wang D."/>
            <person name="Zhou Q."/>
        </authorList>
    </citation>
    <scope>NUCLEOTIDE SEQUENCE [LARGE SCALE GENOMIC DNA]</scope>
    <source>
        <strain evidence="7">Israel</strain>
    </source>
</reference>
<keyword evidence="2" id="KW-1015">Disulfide bond</keyword>
<proteinExistence type="predicted"/>
<dbReference type="InterPro" id="IPR013783">
    <property type="entry name" value="Ig-like_fold"/>
</dbReference>
<evidence type="ECO:0000259" key="5">
    <source>
        <dbReference type="PROSITE" id="PS50835"/>
    </source>
</evidence>
<sequence length="281" mass="30089">MKMRLLSVILLYGVCGQLLSAPTVSKVSLSVWPPSTKFFTGNSVGVLSCDDDDGKTVDGWTVKRTRAGVTEMCGAAAGLVLKNSLCQLELSNPSDGAYFCESSSGQRSDEVNIIVSAGSLILDIPSSPVWTGSNVTLLCQSKEGKQRNSDFNKNGDRIGFGPEGTLTLINVQKSHEGLYSCSAGVDKKSPEFRLTVRDPPPTTVKDPSSTPKAITQSSRTSTPQSTSKKDPENTNKKNPPANNKSKRKDEEDEWDWLPSSGLPLTASIMSGLVSVVFLVLV</sequence>
<dbReference type="KEGG" id="oau:116324876"/>
<evidence type="ECO:0000256" key="4">
    <source>
        <dbReference type="SAM" id="SignalP"/>
    </source>
</evidence>
<gene>
    <name evidence="6" type="primary">LOC116324876</name>
</gene>
<reference evidence="6" key="2">
    <citation type="submission" date="2025-08" db="UniProtKB">
        <authorList>
            <consortium name="Ensembl"/>
        </authorList>
    </citation>
    <scope>IDENTIFICATION</scope>
</reference>
<accession>A0AAZ1XWE2</accession>
<dbReference type="Proteomes" id="UP000472276">
    <property type="component" value="Unassembled WGS sequence"/>
</dbReference>
<dbReference type="PROSITE" id="PS50835">
    <property type="entry name" value="IG_LIKE"/>
    <property type="match status" value="1"/>
</dbReference>
<feature type="compositionally biased region" description="Polar residues" evidence="3">
    <location>
        <begin position="205"/>
        <end position="214"/>
    </location>
</feature>